<keyword evidence="3 4" id="KW-0539">Nucleus</keyword>
<sequence length="265" mass="29472">MNAFMVWSQMERREIVKFAPDTHNAEISKQLGRRWKMLSEEQRRPYRDEAERLKQLHMREYPDYKYRPRKKSKDPLKGVSERCGGKVGKVHQMNSLCKEFANGIKPKDCLLNNAKPGDLQGMEDHVSWSLPLTPTSPPRVPTSPTTSDLPDSPESAFSFDDHAFIRSSMVTFPPTPKQSYGAPTEGLPRSSPGTNTSFPYHNAVPSAPSPSRTSSCLYNVELDSLADLGYESGGSGAGSWANVSITSANSNVLADFEIMNAWINS</sequence>
<dbReference type="PANTHER" id="PTHR10270">
    <property type="entry name" value="SOX TRANSCRIPTION FACTOR"/>
    <property type="match status" value="1"/>
</dbReference>
<feature type="domain" description="HMG box" evidence="6">
    <location>
        <begin position="1"/>
        <end position="65"/>
    </location>
</feature>
<dbReference type="Pfam" id="PF00505">
    <property type="entry name" value="HMG_box"/>
    <property type="match status" value="1"/>
</dbReference>
<comment type="subcellular location">
    <subcellularLocation>
        <location evidence="1">Nucleus</location>
    </subcellularLocation>
</comment>
<evidence type="ECO:0000256" key="2">
    <source>
        <dbReference type="ARBA" id="ARBA00023125"/>
    </source>
</evidence>
<proteinExistence type="predicted"/>
<evidence type="ECO:0000256" key="4">
    <source>
        <dbReference type="PROSITE-ProRule" id="PRU00267"/>
    </source>
</evidence>
<dbReference type="OrthoDB" id="6247875at2759"/>
<evidence type="ECO:0000313" key="7">
    <source>
        <dbReference type="EMBL" id="MPC36582.1"/>
    </source>
</evidence>
<evidence type="ECO:0000256" key="5">
    <source>
        <dbReference type="SAM" id="MobiDB-lite"/>
    </source>
</evidence>
<feature type="region of interest" description="Disordered" evidence="5">
    <location>
        <begin position="131"/>
        <end position="154"/>
    </location>
</feature>
<evidence type="ECO:0000313" key="8">
    <source>
        <dbReference type="Proteomes" id="UP000324222"/>
    </source>
</evidence>
<dbReference type="InterPro" id="IPR009071">
    <property type="entry name" value="HMG_box_dom"/>
</dbReference>
<dbReference type="InterPro" id="IPR050140">
    <property type="entry name" value="SRY-related_HMG-box_TF-like"/>
</dbReference>
<reference evidence="7 8" key="1">
    <citation type="submission" date="2019-05" db="EMBL/GenBank/DDBJ databases">
        <title>Another draft genome of Portunus trituberculatus and its Hox gene families provides insights of decapod evolution.</title>
        <authorList>
            <person name="Jeong J.-H."/>
            <person name="Song I."/>
            <person name="Kim S."/>
            <person name="Choi T."/>
            <person name="Kim D."/>
            <person name="Ryu S."/>
            <person name="Kim W."/>
        </authorList>
    </citation>
    <scope>NUCLEOTIDE SEQUENCE [LARGE SCALE GENOMIC DNA]</scope>
    <source>
        <tissue evidence="7">Muscle</tissue>
    </source>
</reference>
<keyword evidence="2 4" id="KW-0238">DNA-binding</keyword>
<accession>A0A5B7ER12</accession>
<gene>
    <name evidence="7" type="primary">D</name>
    <name evidence="7" type="ORF">E2C01_030045</name>
</gene>
<name>A0A5B7ER12_PORTR</name>
<dbReference type="GO" id="GO:0005634">
    <property type="term" value="C:nucleus"/>
    <property type="evidence" value="ECO:0007669"/>
    <property type="project" value="UniProtKB-SubCell"/>
</dbReference>
<protein>
    <submittedName>
        <fullName evidence="7">SOX domain-containing protein dichaete</fullName>
    </submittedName>
</protein>
<dbReference type="Proteomes" id="UP000324222">
    <property type="component" value="Unassembled WGS sequence"/>
</dbReference>
<dbReference type="SMART" id="SM00398">
    <property type="entry name" value="HMG"/>
    <property type="match status" value="1"/>
</dbReference>
<evidence type="ECO:0000259" key="6">
    <source>
        <dbReference type="PROSITE" id="PS50118"/>
    </source>
</evidence>
<dbReference type="GO" id="GO:0000122">
    <property type="term" value="P:negative regulation of transcription by RNA polymerase II"/>
    <property type="evidence" value="ECO:0007669"/>
    <property type="project" value="TreeGrafter"/>
</dbReference>
<dbReference type="FunFam" id="1.10.30.10:FF:000002">
    <property type="entry name" value="transcription factor Sox-2"/>
    <property type="match status" value="1"/>
</dbReference>
<dbReference type="CDD" id="cd22029">
    <property type="entry name" value="HMG-box_SoxC"/>
    <property type="match status" value="1"/>
</dbReference>
<dbReference type="PANTHER" id="PTHR10270:SF323">
    <property type="entry name" value="TRANSCRIPTION FACTOR SOX-14-RELATED"/>
    <property type="match status" value="1"/>
</dbReference>
<dbReference type="SUPFAM" id="SSF47095">
    <property type="entry name" value="HMG-box"/>
    <property type="match status" value="1"/>
</dbReference>
<dbReference type="GO" id="GO:0000978">
    <property type="term" value="F:RNA polymerase II cis-regulatory region sequence-specific DNA binding"/>
    <property type="evidence" value="ECO:0007669"/>
    <property type="project" value="TreeGrafter"/>
</dbReference>
<dbReference type="GO" id="GO:0007420">
    <property type="term" value="P:brain development"/>
    <property type="evidence" value="ECO:0007669"/>
    <property type="project" value="TreeGrafter"/>
</dbReference>
<dbReference type="AlphaFoldDB" id="A0A5B7ER12"/>
<dbReference type="GO" id="GO:0030182">
    <property type="term" value="P:neuron differentiation"/>
    <property type="evidence" value="ECO:0007669"/>
    <property type="project" value="TreeGrafter"/>
</dbReference>
<comment type="caution">
    <text evidence="7">The sequence shown here is derived from an EMBL/GenBank/DDBJ whole genome shotgun (WGS) entry which is preliminary data.</text>
</comment>
<dbReference type="PROSITE" id="PS50118">
    <property type="entry name" value="HMG_BOX_2"/>
    <property type="match status" value="1"/>
</dbReference>
<organism evidence="7 8">
    <name type="scientific">Portunus trituberculatus</name>
    <name type="common">Swimming crab</name>
    <name type="synonym">Neptunus trituberculatus</name>
    <dbReference type="NCBI Taxonomy" id="210409"/>
    <lineage>
        <taxon>Eukaryota</taxon>
        <taxon>Metazoa</taxon>
        <taxon>Ecdysozoa</taxon>
        <taxon>Arthropoda</taxon>
        <taxon>Crustacea</taxon>
        <taxon>Multicrustacea</taxon>
        <taxon>Malacostraca</taxon>
        <taxon>Eumalacostraca</taxon>
        <taxon>Eucarida</taxon>
        <taxon>Decapoda</taxon>
        <taxon>Pleocyemata</taxon>
        <taxon>Brachyura</taxon>
        <taxon>Eubrachyura</taxon>
        <taxon>Portunoidea</taxon>
        <taxon>Portunidae</taxon>
        <taxon>Portuninae</taxon>
        <taxon>Portunus</taxon>
    </lineage>
</organism>
<dbReference type="GO" id="GO:0001228">
    <property type="term" value="F:DNA-binding transcription activator activity, RNA polymerase II-specific"/>
    <property type="evidence" value="ECO:0007669"/>
    <property type="project" value="TreeGrafter"/>
</dbReference>
<feature type="region of interest" description="Disordered" evidence="5">
    <location>
        <begin position="174"/>
        <end position="196"/>
    </location>
</feature>
<dbReference type="Gene3D" id="1.10.30.10">
    <property type="entry name" value="High mobility group box domain"/>
    <property type="match status" value="1"/>
</dbReference>
<dbReference type="InterPro" id="IPR036910">
    <property type="entry name" value="HMG_box_dom_sf"/>
</dbReference>
<evidence type="ECO:0000256" key="3">
    <source>
        <dbReference type="ARBA" id="ARBA00023242"/>
    </source>
</evidence>
<dbReference type="EMBL" id="VSRR010003551">
    <property type="protein sequence ID" value="MPC36582.1"/>
    <property type="molecule type" value="Genomic_DNA"/>
</dbReference>
<evidence type="ECO:0000256" key="1">
    <source>
        <dbReference type="ARBA" id="ARBA00004123"/>
    </source>
</evidence>
<feature type="DNA-binding region" description="HMG box" evidence="4">
    <location>
        <begin position="1"/>
        <end position="65"/>
    </location>
</feature>
<keyword evidence="8" id="KW-1185">Reference proteome</keyword>